<dbReference type="EMBL" id="CM047910">
    <property type="protein sequence ID" value="KAJ0075239.1"/>
    <property type="molecule type" value="Genomic_DNA"/>
</dbReference>
<comment type="caution">
    <text evidence="1">The sequence shown here is derived from an EMBL/GenBank/DDBJ whole genome shotgun (WGS) entry which is preliminary data.</text>
</comment>
<proteinExistence type="predicted"/>
<organism evidence="1 2">
    <name type="scientific">Pistacia atlantica</name>
    <dbReference type="NCBI Taxonomy" id="434234"/>
    <lineage>
        <taxon>Eukaryota</taxon>
        <taxon>Viridiplantae</taxon>
        <taxon>Streptophyta</taxon>
        <taxon>Embryophyta</taxon>
        <taxon>Tracheophyta</taxon>
        <taxon>Spermatophyta</taxon>
        <taxon>Magnoliopsida</taxon>
        <taxon>eudicotyledons</taxon>
        <taxon>Gunneridae</taxon>
        <taxon>Pentapetalae</taxon>
        <taxon>rosids</taxon>
        <taxon>malvids</taxon>
        <taxon>Sapindales</taxon>
        <taxon>Anacardiaceae</taxon>
        <taxon>Pistacia</taxon>
    </lineage>
</organism>
<gene>
    <name evidence="1" type="ORF">Patl1_34522</name>
</gene>
<dbReference type="Proteomes" id="UP001164250">
    <property type="component" value="Chromosome 15"/>
</dbReference>
<evidence type="ECO:0000313" key="1">
    <source>
        <dbReference type="EMBL" id="KAJ0075239.1"/>
    </source>
</evidence>
<name>A0ACC0ZRM9_9ROSI</name>
<keyword evidence="2" id="KW-1185">Reference proteome</keyword>
<evidence type="ECO:0000313" key="2">
    <source>
        <dbReference type="Proteomes" id="UP001164250"/>
    </source>
</evidence>
<accession>A0ACC0ZRM9</accession>
<sequence>MARMLHQHPTVTNPIGLCLMLESCLGFLVRWSHILSPTCGLIAPLNPCGII</sequence>
<protein>
    <submittedName>
        <fullName evidence="1">Uncharacterized protein</fullName>
    </submittedName>
</protein>
<reference evidence="2" key="1">
    <citation type="journal article" date="2023" name="G3 (Bethesda)">
        <title>Genome assembly and association tests identify interacting loci associated with vigor, precocity, and sex in interspecific pistachio rootstocks.</title>
        <authorList>
            <person name="Palmer W."/>
            <person name="Jacygrad E."/>
            <person name="Sagayaradj S."/>
            <person name="Cavanaugh K."/>
            <person name="Han R."/>
            <person name="Bertier L."/>
            <person name="Beede B."/>
            <person name="Kafkas S."/>
            <person name="Golino D."/>
            <person name="Preece J."/>
            <person name="Michelmore R."/>
        </authorList>
    </citation>
    <scope>NUCLEOTIDE SEQUENCE [LARGE SCALE GENOMIC DNA]</scope>
</reference>